<keyword evidence="2" id="KW-1133">Transmembrane helix</keyword>
<sequence>MPKKSRRAKARHRAKLAQETQRKYSQPLKPVTAQLQLAGKVSPEVKDPAKHYQYLMPELRRIGILAGAIILVLVVLSFILG</sequence>
<feature type="region of interest" description="Disordered" evidence="1">
    <location>
        <begin position="1"/>
        <end position="22"/>
    </location>
</feature>
<reference evidence="3" key="1">
    <citation type="journal article" date="2014" name="Front. Microbiol.">
        <title>High frequency of phylogenetically diverse reductive dehalogenase-homologous genes in deep subseafloor sedimentary metagenomes.</title>
        <authorList>
            <person name="Kawai M."/>
            <person name="Futagami T."/>
            <person name="Toyoda A."/>
            <person name="Takaki Y."/>
            <person name="Nishi S."/>
            <person name="Hori S."/>
            <person name="Arai W."/>
            <person name="Tsubouchi T."/>
            <person name="Morono Y."/>
            <person name="Uchiyama I."/>
            <person name="Ito T."/>
            <person name="Fujiyama A."/>
            <person name="Inagaki F."/>
            <person name="Takami H."/>
        </authorList>
    </citation>
    <scope>NUCLEOTIDE SEQUENCE</scope>
    <source>
        <strain evidence="3">Expedition CK06-06</strain>
    </source>
</reference>
<feature type="transmembrane region" description="Helical" evidence="2">
    <location>
        <begin position="62"/>
        <end position="80"/>
    </location>
</feature>
<evidence type="ECO:0000256" key="2">
    <source>
        <dbReference type="SAM" id="Phobius"/>
    </source>
</evidence>
<dbReference type="EMBL" id="BARV01002344">
    <property type="protein sequence ID" value="GAH91095.1"/>
    <property type="molecule type" value="Genomic_DNA"/>
</dbReference>
<proteinExistence type="predicted"/>
<keyword evidence="2" id="KW-0812">Transmembrane</keyword>
<evidence type="ECO:0000313" key="3">
    <source>
        <dbReference type="EMBL" id="GAH91095.1"/>
    </source>
</evidence>
<comment type="caution">
    <text evidence="3">The sequence shown here is derived from an EMBL/GenBank/DDBJ whole genome shotgun (WGS) entry which is preliminary data.</text>
</comment>
<accession>X1KBR8</accession>
<keyword evidence="2" id="KW-0472">Membrane</keyword>
<feature type="compositionally biased region" description="Basic residues" evidence="1">
    <location>
        <begin position="1"/>
        <end position="15"/>
    </location>
</feature>
<gene>
    <name evidence="3" type="ORF">S06H3_06122</name>
</gene>
<name>X1KBR8_9ZZZZ</name>
<dbReference type="AlphaFoldDB" id="X1KBR8"/>
<organism evidence="3">
    <name type="scientific">marine sediment metagenome</name>
    <dbReference type="NCBI Taxonomy" id="412755"/>
    <lineage>
        <taxon>unclassified sequences</taxon>
        <taxon>metagenomes</taxon>
        <taxon>ecological metagenomes</taxon>
    </lineage>
</organism>
<protein>
    <submittedName>
        <fullName evidence="3">Uncharacterized protein</fullName>
    </submittedName>
</protein>
<evidence type="ECO:0000256" key="1">
    <source>
        <dbReference type="SAM" id="MobiDB-lite"/>
    </source>
</evidence>